<dbReference type="RefSeq" id="WP_073020891.1">
    <property type="nucleotide sequence ID" value="NZ_FQXU01000009.1"/>
</dbReference>
<dbReference type="EMBL" id="FQXU01000009">
    <property type="protein sequence ID" value="SHI25229.1"/>
    <property type="molecule type" value="Genomic_DNA"/>
</dbReference>
<evidence type="ECO:0000256" key="3">
    <source>
        <dbReference type="ARBA" id="ARBA00022692"/>
    </source>
</evidence>
<feature type="transmembrane region" description="Helical" evidence="6">
    <location>
        <begin position="6"/>
        <end position="25"/>
    </location>
</feature>
<evidence type="ECO:0000256" key="4">
    <source>
        <dbReference type="ARBA" id="ARBA00022989"/>
    </source>
</evidence>
<keyword evidence="4 6" id="KW-1133">Transmembrane helix</keyword>
<protein>
    <submittedName>
        <fullName evidence="7">Inorganic phosphate transporter, PiT family</fullName>
    </submittedName>
</protein>
<gene>
    <name evidence="7" type="ORF">SAMN02745941_03133</name>
</gene>
<evidence type="ECO:0000256" key="5">
    <source>
        <dbReference type="ARBA" id="ARBA00023136"/>
    </source>
</evidence>
<proteinExistence type="predicted"/>
<feature type="transmembrane region" description="Helical" evidence="6">
    <location>
        <begin position="137"/>
        <end position="163"/>
    </location>
</feature>
<evidence type="ECO:0000313" key="8">
    <source>
        <dbReference type="Proteomes" id="UP000184241"/>
    </source>
</evidence>
<evidence type="ECO:0000256" key="2">
    <source>
        <dbReference type="ARBA" id="ARBA00022448"/>
    </source>
</evidence>
<keyword evidence="5 6" id="KW-0472">Membrane</keyword>
<evidence type="ECO:0000256" key="1">
    <source>
        <dbReference type="ARBA" id="ARBA00004141"/>
    </source>
</evidence>
<dbReference type="GO" id="GO:0016020">
    <property type="term" value="C:membrane"/>
    <property type="evidence" value="ECO:0007669"/>
    <property type="project" value="UniProtKB-SubCell"/>
</dbReference>
<feature type="transmembrane region" description="Helical" evidence="6">
    <location>
        <begin position="198"/>
        <end position="221"/>
    </location>
</feature>
<dbReference type="Pfam" id="PF01384">
    <property type="entry name" value="PHO4"/>
    <property type="match status" value="1"/>
</dbReference>
<dbReference type="GO" id="GO:0035435">
    <property type="term" value="P:phosphate ion transmembrane transport"/>
    <property type="evidence" value="ECO:0007669"/>
    <property type="project" value="TreeGrafter"/>
</dbReference>
<evidence type="ECO:0000256" key="6">
    <source>
        <dbReference type="SAM" id="Phobius"/>
    </source>
</evidence>
<keyword evidence="3 6" id="KW-0812">Transmembrane</keyword>
<feature type="transmembrane region" description="Helical" evidence="6">
    <location>
        <begin position="109"/>
        <end position="131"/>
    </location>
</feature>
<feature type="transmembrane region" description="Helical" evidence="6">
    <location>
        <begin position="80"/>
        <end position="102"/>
    </location>
</feature>
<name>A0A1M5ZM66_9CLOT</name>
<keyword evidence="2" id="KW-0813">Transport</keyword>
<dbReference type="AlphaFoldDB" id="A0A1M5ZM66"/>
<organism evidence="7 8">
    <name type="scientific">Clostridium intestinale DSM 6191</name>
    <dbReference type="NCBI Taxonomy" id="1121320"/>
    <lineage>
        <taxon>Bacteria</taxon>
        <taxon>Bacillati</taxon>
        <taxon>Bacillota</taxon>
        <taxon>Clostridia</taxon>
        <taxon>Eubacteriales</taxon>
        <taxon>Clostridiaceae</taxon>
        <taxon>Clostridium</taxon>
    </lineage>
</organism>
<dbReference type="InterPro" id="IPR001204">
    <property type="entry name" value="Phos_transporter"/>
</dbReference>
<dbReference type="GO" id="GO:0005315">
    <property type="term" value="F:phosphate transmembrane transporter activity"/>
    <property type="evidence" value="ECO:0007669"/>
    <property type="project" value="InterPro"/>
</dbReference>
<evidence type="ECO:0000313" key="7">
    <source>
        <dbReference type="EMBL" id="SHI25229.1"/>
    </source>
</evidence>
<feature type="transmembrane region" description="Helical" evidence="6">
    <location>
        <begin position="46"/>
        <end position="68"/>
    </location>
</feature>
<dbReference type="PANTHER" id="PTHR11101">
    <property type="entry name" value="PHOSPHATE TRANSPORTER"/>
    <property type="match status" value="1"/>
</dbReference>
<dbReference type="PANTHER" id="PTHR11101:SF80">
    <property type="entry name" value="PHOSPHATE TRANSPORTER"/>
    <property type="match status" value="1"/>
</dbReference>
<comment type="subcellular location">
    <subcellularLocation>
        <location evidence="1">Membrane</location>
        <topology evidence="1">Multi-pass membrane protein</topology>
    </subcellularLocation>
</comment>
<reference evidence="7 8" key="1">
    <citation type="submission" date="2016-11" db="EMBL/GenBank/DDBJ databases">
        <authorList>
            <person name="Jaros S."/>
            <person name="Januszkiewicz K."/>
            <person name="Wedrychowicz H."/>
        </authorList>
    </citation>
    <scope>NUCLEOTIDE SEQUENCE [LARGE SCALE GENOMIC DNA]</scope>
    <source>
        <strain evidence="7 8">DSM 6191</strain>
    </source>
</reference>
<accession>A0A1M5ZM66</accession>
<feature type="transmembrane region" description="Helical" evidence="6">
    <location>
        <begin position="307"/>
        <end position="329"/>
    </location>
</feature>
<sequence>MLNSTQLITIIIVILALAFDFINGFHDTANAIASSVTTRALSPQKAILMSAGLNFIGALVSTKVATTIGSGIIHDGGAPIKVVLAAIIAAIIWNLVTWYVGIPSSSSHALIGGLIGAAIAFSGSIHTVNWATFFIKVVLWLFLSPVIGFIFGYIVMTTINWIFRKTKPAKATKGFLKAQVLSAAFLAFNHGSNDAQKSMGIISLALFSGGVIGSFHVPLWVKLACATAMALGTSVGGWRIIKTMGSGMAKLTPASGFSADLTSSAVIFTATMMDAPVSTTHIVSTSIMGVSAAKRLSAVRWGVAKNIVTTWVVTIPSCALVGAIVSLIVNHI</sequence>
<dbReference type="Proteomes" id="UP000184241">
    <property type="component" value="Unassembled WGS sequence"/>
</dbReference>